<dbReference type="GO" id="GO:0005998">
    <property type="term" value="P:xylulose catabolic process"/>
    <property type="evidence" value="ECO:0007669"/>
    <property type="project" value="UniProtKB-UniRule"/>
</dbReference>
<feature type="active site" description="Proton acceptor" evidence="8">
    <location>
        <position position="239"/>
    </location>
</feature>
<evidence type="ECO:0000256" key="9">
    <source>
        <dbReference type="RuleBase" id="RU003733"/>
    </source>
</evidence>
<dbReference type="NCBIfam" id="TIGR01312">
    <property type="entry name" value="XylB"/>
    <property type="match status" value="1"/>
</dbReference>
<evidence type="ECO:0000256" key="5">
    <source>
        <dbReference type="ARBA" id="ARBA00022777"/>
    </source>
</evidence>
<proteinExistence type="inferred from homology"/>
<reference evidence="13" key="1">
    <citation type="journal article" date="2014" name="Int. J. Syst. Evol. Microbiol.">
        <title>Complete genome sequence of Corynebacterium casei LMG S-19264T (=DSM 44701T), isolated from a smear-ripened cheese.</title>
        <authorList>
            <consortium name="US DOE Joint Genome Institute (JGI-PGF)"/>
            <person name="Walter F."/>
            <person name="Albersmeier A."/>
            <person name="Kalinowski J."/>
            <person name="Ruckert C."/>
        </authorList>
    </citation>
    <scope>NUCLEOTIDE SEQUENCE</scope>
    <source>
        <strain evidence="13">CGMCC 1.12997</strain>
    </source>
</reference>
<dbReference type="InterPro" id="IPR018483">
    <property type="entry name" value="Carb_kinase_FGGY_CS"/>
</dbReference>
<keyword evidence="2 8" id="KW-0859">Xylose metabolism</keyword>
<gene>
    <name evidence="8 10" type="primary">xylB</name>
    <name evidence="13" type="ORF">GCM10011585_31690</name>
</gene>
<dbReference type="PANTHER" id="PTHR43095:SF5">
    <property type="entry name" value="XYLULOSE KINASE"/>
    <property type="match status" value="1"/>
</dbReference>
<feature type="domain" description="Carbohydrate kinase FGGY N-terminal" evidence="11">
    <location>
        <begin position="1"/>
        <end position="246"/>
    </location>
</feature>
<dbReference type="InterPro" id="IPR043129">
    <property type="entry name" value="ATPase_NBD"/>
</dbReference>
<keyword evidence="4 8" id="KW-0547">Nucleotide-binding</keyword>
<dbReference type="Proteomes" id="UP000647241">
    <property type="component" value="Unassembled WGS sequence"/>
</dbReference>
<evidence type="ECO:0000256" key="6">
    <source>
        <dbReference type="ARBA" id="ARBA00022840"/>
    </source>
</evidence>
<dbReference type="PIRSF" id="PIRSF000538">
    <property type="entry name" value="GlpK"/>
    <property type="match status" value="1"/>
</dbReference>
<dbReference type="Pfam" id="PF02782">
    <property type="entry name" value="FGGY_C"/>
    <property type="match status" value="1"/>
</dbReference>
<evidence type="ECO:0000313" key="13">
    <source>
        <dbReference type="EMBL" id="GGG85448.1"/>
    </source>
</evidence>
<dbReference type="EMBL" id="BMGT01000003">
    <property type="protein sequence ID" value="GGG85448.1"/>
    <property type="molecule type" value="Genomic_DNA"/>
</dbReference>
<evidence type="ECO:0000259" key="11">
    <source>
        <dbReference type="Pfam" id="PF00370"/>
    </source>
</evidence>
<keyword evidence="14" id="KW-1185">Reference proteome</keyword>
<dbReference type="InterPro" id="IPR000577">
    <property type="entry name" value="Carb_kinase_FGGY"/>
</dbReference>
<evidence type="ECO:0000256" key="2">
    <source>
        <dbReference type="ARBA" id="ARBA00022629"/>
    </source>
</evidence>
<dbReference type="InterPro" id="IPR050406">
    <property type="entry name" value="FGGY_Carb_Kinase"/>
</dbReference>
<feature type="domain" description="Carbohydrate kinase FGGY C-terminal" evidence="12">
    <location>
        <begin position="256"/>
        <end position="439"/>
    </location>
</feature>
<comment type="caution">
    <text evidence="13">The sequence shown here is derived from an EMBL/GenBank/DDBJ whole genome shotgun (WGS) entry which is preliminary data.</text>
</comment>
<dbReference type="PROSITE" id="PS00445">
    <property type="entry name" value="FGGY_KINASES_2"/>
    <property type="match status" value="1"/>
</dbReference>
<evidence type="ECO:0000256" key="4">
    <source>
        <dbReference type="ARBA" id="ARBA00022741"/>
    </source>
</evidence>
<evidence type="ECO:0000313" key="14">
    <source>
        <dbReference type="Proteomes" id="UP000647241"/>
    </source>
</evidence>
<accession>A0A917M913</accession>
<keyword evidence="7 8" id="KW-0119">Carbohydrate metabolism</keyword>
<evidence type="ECO:0000256" key="7">
    <source>
        <dbReference type="ARBA" id="ARBA00023277"/>
    </source>
</evidence>
<dbReference type="CDD" id="cd07808">
    <property type="entry name" value="ASKHA_NBD_FGGY_EcXK-like"/>
    <property type="match status" value="1"/>
</dbReference>
<sequence length="489" mass="52096">MFLGVDVGTGGTRAILIDRNGKVIASSSAEHKPIHSEHIGWAEQDPNDWWRAAREAIAGAMAESELAGSEIEAIGLTGQMHGCVMLDANGEVLRPALIWCDQRTQPQCDWLTEKIGFERLIELTANPALPNFTLTKLLWVRDHQPEIFARIAHVLCPKDYVRYRLTGELAMDMQEASGTLLLDVAHRRWSAEVAEAAGIPLQWLPRLFEGPEICAHISDAGAAATGLATGTPVAAGAGDQGAGAVGMGILAPGSVSATIGTSGVVFAATDTPTKDRLGRLHTFCHAAPNRWHVMGVTNGAGLSLRYFRDTFAAASSYDTLSALAANVPAASDGLLWAPYLFGERTPHLDPNARAAFVGITASHTQAHFVRAVLEGVAMSLRDTFTLFQELHIPVESIRLGGGGARGPLWRQIQADVYGQPVELLEAEEGGAFGAALLAGTGVNAWPSVEAACASTIRIAQTIAPQNAAAMNEAYRQYRKVYPALRSLAD</sequence>
<dbReference type="SUPFAM" id="SSF53067">
    <property type="entry name" value="Actin-like ATPase domain"/>
    <property type="match status" value="2"/>
</dbReference>
<dbReference type="AlphaFoldDB" id="A0A917M913"/>
<dbReference type="GO" id="GO:0005524">
    <property type="term" value="F:ATP binding"/>
    <property type="evidence" value="ECO:0007669"/>
    <property type="project" value="UniProtKB-UniRule"/>
</dbReference>
<organism evidence="13 14">
    <name type="scientific">Edaphobacter dinghuensis</name>
    <dbReference type="NCBI Taxonomy" id="1560005"/>
    <lineage>
        <taxon>Bacteria</taxon>
        <taxon>Pseudomonadati</taxon>
        <taxon>Acidobacteriota</taxon>
        <taxon>Terriglobia</taxon>
        <taxon>Terriglobales</taxon>
        <taxon>Acidobacteriaceae</taxon>
        <taxon>Edaphobacter</taxon>
    </lineage>
</organism>
<comment type="catalytic activity">
    <reaction evidence="8 10">
        <text>D-xylulose + ATP = D-xylulose 5-phosphate + ADP + H(+)</text>
        <dbReference type="Rhea" id="RHEA:10964"/>
        <dbReference type="ChEBI" id="CHEBI:15378"/>
        <dbReference type="ChEBI" id="CHEBI:17140"/>
        <dbReference type="ChEBI" id="CHEBI:30616"/>
        <dbReference type="ChEBI" id="CHEBI:57737"/>
        <dbReference type="ChEBI" id="CHEBI:456216"/>
        <dbReference type="EC" id="2.7.1.17"/>
    </reaction>
</comment>
<dbReference type="PANTHER" id="PTHR43095">
    <property type="entry name" value="SUGAR KINASE"/>
    <property type="match status" value="1"/>
</dbReference>
<feature type="site" description="Important for activity" evidence="8">
    <location>
        <position position="6"/>
    </location>
</feature>
<dbReference type="InterPro" id="IPR006000">
    <property type="entry name" value="Xylulokinase"/>
</dbReference>
<feature type="binding site" evidence="8">
    <location>
        <begin position="80"/>
        <end position="81"/>
    </location>
    <ligand>
        <name>substrate</name>
    </ligand>
</feature>
<dbReference type="GO" id="GO:0042732">
    <property type="term" value="P:D-xylose metabolic process"/>
    <property type="evidence" value="ECO:0007669"/>
    <property type="project" value="UniProtKB-KW"/>
</dbReference>
<dbReference type="Gene3D" id="3.30.420.40">
    <property type="match status" value="2"/>
</dbReference>
<comment type="function">
    <text evidence="8">Catalyzes the phosphorylation of D-xylulose to D-xylulose 5-phosphate.</text>
</comment>
<dbReference type="EC" id="2.7.1.17" evidence="8 10"/>
<dbReference type="InterPro" id="IPR018485">
    <property type="entry name" value="FGGY_C"/>
</dbReference>
<dbReference type="InterPro" id="IPR018484">
    <property type="entry name" value="FGGY_N"/>
</dbReference>
<evidence type="ECO:0000256" key="1">
    <source>
        <dbReference type="ARBA" id="ARBA00009156"/>
    </source>
</evidence>
<dbReference type="GO" id="GO:0004856">
    <property type="term" value="F:D-xylulokinase activity"/>
    <property type="evidence" value="ECO:0007669"/>
    <property type="project" value="UniProtKB-UniRule"/>
</dbReference>
<dbReference type="Pfam" id="PF00370">
    <property type="entry name" value="FGGY_N"/>
    <property type="match status" value="1"/>
</dbReference>
<name>A0A917M913_9BACT</name>
<evidence type="ECO:0000259" key="12">
    <source>
        <dbReference type="Pfam" id="PF02782"/>
    </source>
</evidence>
<dbReference type="RefSeq" id="WP_188555126.1">
    <property type="nucleotide sequence ID" value="NZ_BMGT01000003.1"/>
</dbReference>
<protein>
    <recommendedName>
        <fullName evidence="8 10">Xylulose kinase</fullName>
        <shortName evidence="8 10">Xylulokinase</shortName>
        <ecNumber evidence="8 10">2.7.1.17</ecNumber>
    </recommendedName>
</protein>
<evidence type="ECO:0000256" key="10">
    <source>
        <dbReference type="RuleBase" id="RU364073"/>
    </source>
</evidence>
<keyword evidence="3 8" id="KW-0808">Transferase</keyword>
<evidence type="ECO:0000256" key="8">
    <source>
        <dbReference type="HAMAP-Rule" id="MF_02220"/>
    </source>
</evidence>
<reference evidence="13" key="2">
    <citation type="submission" date="2020-09" db="EMBL/GenBank/DDBJ databases">
        <authorList>
            <person name="Sun Q."/>
            <person name="Zhou Y."/>
        </authorList>
    </citation>
    <scope>NUCLEOTIDE SEQUENCE</scope>
    <source>
        <strain evidence="13">CGMCC 1.12997</strain>
    </source>
</reference>
<keyword evidence="6 8" id="KW-0067">ATP-binding</keyword>
<evidence type="ECO:0000256" key="3">
    <source>
        <dbReference type="ARBA" id="ARBA00022679"/>
    </source>
</evidence>
<keyword evidence="5 8" id="KW-0418">Kinase</keyword>
<comment type="similarity">
    <text evidence="1 8 9">Belongs to the FGGY kinase family.</text>
</comment>
<dbReference type="HAMAP" id="MF_02220">
    <property type="entry name" value="XylB"/>
    <property type="match status" value="1"/>
</dbReference>